<evidence type="ECO:0000313" key="1">
    <source>
        <dbReference type="EMBL" id="QHT14367.1"/>
    </source>
</evidence>
<name>A0A6C0DCY2_9ZZZZ</name>
<protein>
    <recommendedName>
        <fullName evidence="2">Glycosyltransferase</fullName>
    </recommendedName>
</protein>
<dbReference type="EMBL" id="MN739582">
    <property type="protein sequence ID" value="QHT14367.1"/>
    <property type="molecule type" value="Genomic_DNA"/>
</dbReference>
<organism evidence="1">
    <name type="scientific">viral metagenome</name>
    <dbReference type="NCBI Taxonomy" id="1070528"/>
    <lineage>
        <taxon>unclassified sequences</taxon>
        <taxon>metagenomes</taxon>
        <taxon>organismal metagenomes</taxon>
    </lineage>
</organism>
<dbReference type="AlphaFoldDB" id="A0A6C0DCY2"/>
<evidence type="ECO:0008006" key="2">
    <source>
        <dbReference type="Google" id="ProtNLM"/>
    </source>
</evidence>
<proteinExistence type="predicted"/>
<reference evidence="1" key="1">
    <citation type="journal article" date="2020" name="Nature">
        <title>Giant virus diversity and host interactions through global metagenomics.</title>
        <authorList>
            <person name="Schulz F."/>
            <person name="Roux S."/>
            <person name="Paez-Espino D."/>
            <person name="Jungbluth S."/>
            <person name="Walsh D.A."/>
            <person name="Denef V.J."/>
            <person name="McMahon K.D."/>
            <person name="Konstantinidis K.T."/>
            <person name="Eloe-Fadrosh E.A."/>
            <person name="Kyrpides N.C."/>
            <person name="Woyke T."/>
        </authorList>
    </citation>
    <scope>NUCLEOTIDE SEQUENCE</scope>
    <source>
        <strain evidence="1">GVMAG-M-3300023174-137</strain>
    </source>
</reference>
<accession>A0A6C0DCY2</accession>
<sequence length="262" mass="30877">MTNKKTILIIFAGPAKHKWHPSYDYYMSFYNNILSPLMPIFNIYISIGCEDEYVHDWQVEMIEKLPPEIKGVIHVLEPVNYDESCAFTPDRCTHPHRLLCIRNHSKLYYTFHKALAYMNHHNIDFDFVFKMRFDLFYNPSEIFDPEWLSNIPDRTILVPSTEFHMPDRWKERVNSIWPTWPILICDQMLVGIKEVMTIYFNIYRYNGPVGDKSYGIESVLANYFVNNNISCLTFDLQMSQPGGPGFTIGNGGWLPKRENILR</sequence>